<keyword evidence="2" id="KW-1185">Reference proteome</keyword>
<protein>
    <submittedName>
        <fullName evidence="1">Uncharacterized protein</fullName>
    </submittedName>
</protein>
<dbReference type="Proteomes" id="UP000245086">
    <property type="component" value="Unassembled WGS sequence"/>
</dbReference>
<organism evidence="1 2">
    <name type="scientific">Candidatus Phycosocius bacilliformis</name>
    <dbReference type="NCBI Taxonomy" id="1445552"/>
    <lineage>
        <taxon>Bacteria</taxon>
        <taxon>Pseudomonadati</taxon>
        <taxon>Pseudomonadota</taxon>
        <taxon>Alphaproteobacteria</taxon>
        <taxon>Caulobacterales</taxon>
        <taxon>Caulobacterales incertae sedis</taxon>
        <taxon>Candidatus Phycosocius</taxon>
    </lineage>
</organism>
<dbReference type="EMBL" id="BFBR01000005">
    <property type="protein sequence ID" value="GBF58266.1"/>
    <property type="molecule type" value="Genomic_DNA"/>
</dbReference>
<comment type="caution">
    <text evidence="1">The sequence shown here is derived from an EMBL/GenBank/DDBJ whole genome shotgun (WGS) entry which is preliminary data.</text>
</comment>
<reference evidence="1 2" key="1">
    <citation type="journal article" date="2018" name="Genome Announc.">
        <title>Draft Genome Sequence of "Candidatus Phycosocius bacilliformis," an Alphaproteobacterial Ectosymbiont of the Hydrocarbon-Producing Green Alga Botryococcus braunii.</title>
        <authorList>
            <person name="Tanabe Y."/>
            <person name="Yamaguchi H."/>
            <person name="Watanabe M.M."/>
        </authorList>
    </citation>
    <scope>NUCLEOTIDE SEQUENCE [LARGE SCALE GENOMIC DNA]</scope>
    <source>
        <strain evidence="1 2">BOTRYCO-2</strain>
    </source>
</reference>
<proteinExistence type="predicted"/>
<evidence type="ECO:0000313" key="2">
    <source>
        <dbReference type="Proteomes" id="UP000245086"/>
    </source>
</evidence>
<accession>A0A2P2EB19</accession>
<sequence length="87" mass="9734">MQSARTQEDQSQLLGVRIDADVALRMTRTLWEVLSSHDPVLRDKLSVALQAEIESLALQEELDEGGKPTNDGATLQILRLYQSISNR</sequence>
<evidence type="ECO:0000313" key="1">
    <source>
        <dbReference type="EMBL" id="GBF58266.1"/>
    </source>
</evidence>
<dbReference type="AlphaFoldDB" id="A0A2P2EB19"/>
<name>A0A2P2EB19_9PROT</name>
<gene>
    <name evidence="1" type="ORF">PbB2_01939</name>
</gene>